<dbReference type="Pfam" id="PF00034">
    <property type="entry name" value="Cytochrom_C"/>
    <property type="match status" value="1"/>
</dbReference>
<dbReference type="PROSITE" id="PS51257">
    <property type="entry name" value="PROKAR_LIPOPROTEIN"/>
    <property type="match status" value="1"/>
</dbReference>
<dbReference type="GO" id="GO:0046872">
    <property type="term" value="F:metal ion binding"/>
    <property type="evidence" value="ECO:0007669"/>
    <property type="project" value="UniProtKB-KW"/>
</dbReference>
<dbReference type="OrthoDB" id="9779283at2"/>
<dbReference type="InterPro" id="IPR036909">
    <property type="entry name" value="Cyt_c-like_dom_sf"/>
</dbReference>
<evidence type="ECO:0000256" key="1">
    <source>
        <dbReference type="ARBA" id="ARBA00022617"/>
    </source>
</evidence>
<dbReference type="PANTHER" id="PTHR35008">
    <property type="entry name" value="BLL4482 PROTEIN-RELATED"/>
    <property type="match status" value="1"/>
</dbReference>
<keyword evidence="1 4" id="KW-0349">Heme</keyword>
<evidence type="ECO:0000313" key="6">
    <source>
        <dbReference type="EMBL" id="QEC72124.1"/>
    </source>
</evidence>
<dbReference type="RefSeq" id="WP_146781865.1">
    <property type="nucleotide sequence ID" value="NZ_CP042434.1"/>
</dbReference>
<dbReference type="PANTHER" id="PTHR35008:SF9">
    <property type="entry name" value="CYTOCHROME C DOMAIN-CONTAINING PROTEIN"/>
    <property type="match status" value="1"/>
</dbReference>
<sequence length="328" mass="37207">MKANWLIIAISALVACMLINGWRTVKKQSTQLDQVKQHFSASPDDTVWRGPAPTQIPYYSKKNGPLIYYGYELIQNTAYYLGPHGKVAQIANGLNCQNCHLDAGTRPFAYNFGKVFATYPMYRARNDKVQTLQDRINDCMVRSMNGQPLQSTSKEMRAIYAYIEWLDKDIPKGYIKGGTQVKTIPFMDTAANVSSGKQVFIAKCQICHGRDGQGQLDPSGNGYTYPPLWGKQSYNDGAGMFRLTKIAAFVFNNMPYGTNYHHPDLTIEQAWNVGAFVNSQPRPHYDAKADWLDLNKKPMDYPYGPYTDHYAAFQHKYGPYKAMLRKTK</sequence>
<reference evidence="6 7" key="1">
    <citation type="journal article" date="2017" name="Int. J. Syst. Evol. Microbiol.">
        <title>Arachidicoccus ginsenosidivorans sp. nov., with ginsenoside-converting activity isolated from ginseng cultivating soil.</title>
        <authorList>
            <person name="Siddiqi M.Z."/>
            <person name="Aslam Z."/>
            <person name="Im W.T."/>
        </authorList>
    </citation>
    <scope>NUCLEOTIDE SEQUENCE [LARGE SCALE GENOMIC DNA]</scope>
    <source>
        <strain evidence="6 7">Gsoil 809</strain>
    </source>
</reference>
<gene>
    <name evidence="6" type="ORF">FSB73_11025</name>
</gene>
<dbReference type="AlphaFoldDB" id="A0A5B8VKL1"/>
<dbReference type="InterPro" id="IPR051459">
    <property type="entry name" value="Cytochrome_c-type_DH"/>
</dbReference>
<dbReference type="Gene3D" id="1.10.760.10">
    <property type="entry name" value="Cytochrome c-like domain"/>
    <property type="match status" value="2"/>
</dbReference>
<dbReference type="InterPro" id="IPR009056">
    <property type="entry name" value="Cyt_c-like_dom"/>
</dbReference>
<dbReference type="PROSITE" id="PS51007">
    <property type="entry name" value="CYTC"/>
    <property type="match status" value="1"/>
</dbReference>
<evidence type="ECO:0000256" key="4">
    <source>
        <dbReference type="PROSITE-ProRule" id="PRU00433"/>
    </source>
</evidence>
<keyword evidence="7" id="KW-1185">Reference proteome</keyword>
<accession>A0A5B8VKL1</accession>
<evidence type="ECO:0000259" key="5">
    <source>
        <dbReference type="PROSITE" id="PS51007"/>
    </source>
</evidence>
<evidence type="ECO:0000256" key="2">
    <source>
        <dbReference type="ARBA" id="ARBA00022723"/>
    </source>
</evidence>
<proteinExistence type="predicted"/>
<dbReference type="EMBL" id="CP042434">
    <property type="protein sequence ID" value="QEC72124.1"/>
    <property type="molecule type" value="Genomic_DNA"/>
</dbReference>
<name>A0A5B8VKL1_9BACT</name>
<dbReference type="SUPFAM" id="SSF46626">
    <property type="entry name" value="Cytochrome c"/>
    <property type="match status" value="2"/>
</dbReference>
<dbReference type="KEGG" id="agi:FSB73_11025"/>
<keyword evidence="2 4" id="KW-0479">Metal-binding</keyword>
<dbReference type="GO" id="GO:0020037">
    <property type="term" value="F:heme binding"/>
    <property type="evidence" value="ECO:0007669"/>
    <property type="project" value="InterPro"/>
</dbReference>
<evidence type="ECO:0000256" key="3">
    <source>
        <dbReference type="ARBA" id="ARBA00023004"/>
    </source>
</evidence>
<feature type="domain" description="Cytochrome c" evidence="5">
    <location>
        <begin position="191"/>
        <end position="281"/>
    </location>
</feature>
<organism evidence="6 7">
    <name type="scientific">Arachidicoccus ginsenosidivorans</name>
    <dbReference type="NCBI Taxonomy" id="496057"/>
    <lineage>
        <taxon>Bacteria</taxon>
        <taxon>Pseudomonadati</taxon>
        <taxon>Bacteroidota</taxon>
        <taxon>Chitinophagia</taxon>
        <taxon>Chitinophagales</taxon>
        <taxon>Chitinophagaceae</taxon>
        <taxon>Arachidicoccus</taxon>
    </lineage>
</organism>
<evidence type="ECO:0000313" key="7">
    <source>
        <dbReference type="Proteomes" id="UP000321291"/>
    </source>
</evidence>
<dbReference type="Pfam" id="PF21342">
    <property type="entry name" value="SoxA-TsdA_cyt-c"/>
    <property type="match status" value="1"/>
</dbReference>
<protein>
    <submittedName>
        <fullName evidence="6">C-type cytochrome</fullName>
    </submittedName>
</protein>
<dbReference type="GO" id="GO:0009055">
    <property type="term" value="F:electron transfer activity"/>
    <property type="evidence" value="ECO:0007669"/>
    <property type="project" value="InterPro"/>
</dbReference>
<dbReference type="Proteomes" id="UP000321291">
    <property type="component" value="Chromosome"/>
</dbReference>
<keyword evidence="3 4" id="KW-0408">Iron</keyword>